<feature type="signal peptide" evidence="12">
    <location>
        <begin position="1"/>
        <end position="27"/>
    </location>
</feature>
<keyword evidence="9 10" id="KW-0998">Cell outer membrane</keyword>
<dbReference type="InterPro" id="IPR008969">
    <property type="entry name" value="CarboxyPept-like_regulatory"/>
</dbReference>
<keyword evidence="3 10" id="KW-1134">Transmembrane beta strand</keyword>
<dbReference type="Pfam" id="PF13715">
    <property type="entry name" value="CarbopepD_reg_2"/>
    <property type="match status" value="1"/>
</dbReference>
<dbReference type="InterPro" id="IPR036942">
    <property type="entry name" value="Beta-barrel_TonB_sf"/>
</dbReference>
<keyword evidence="5 12" id="KW-0732">Signal</keyword>
<evidence type="ECO:0000256" key="1">
    <source>
        <dbReference type="ARBA" id="ARBA00004571"/>
    </source>
</evidence>
<dbReference type="RefSeq" id="WP_229987312.1">
    <property type="nucleotide sequence ID" value="NZ_JAJJMO010000001.1"/>
</dbReference>
<dbReference type="Proteomes" id="UP001430919">
    <property type="component" value="Unassembled WGS sequence"/>
</dbReference>
<dbReference type="PANTHER" id="PTHR30069:SF29">
    <property type="entry name" value="HEMOGLOBIN AND HEMOGLOBIN-HAPTOGLOBIN-BINDING PROTEIN 1-RELATED"/>
    <property type="match status" value="1"/>
</dbReference>
<organism evidence="15 16">
    <name type="scientific">Flavobacterium pisciphilum</name>
    <dbReference type="NCBI Taxonomy" id="2893755"/>
    <lineage>
        <taxon>Bacteria</taxon>
        <taxon>Pseudomonadati</taxon>
        <taxon>Bacteroidota</taxon>
        <taxon>Flavobacteriia</taxon>
        <taxon>Flavobacteriales</taxon>
        <taxon>Flavobacteriaceae</taxon>
        <taxon>Flavobacterium</taxon>
    </lineage>
</organism>
<evidence type="ECO:0000256" key="6">
    <source>
        <dbReference type="ARBA" id="ARBA00023077"/>
    </source>
</evidence>
<dbReference type="Gene3D" id="2.170.130.10">
    <property type="entry name" value="TonB-dependent receptor, plug domain"/>
    <property type="match status" value="1"/>
</dbReference>
<name>A0ABS8MPD9_9FLAO</name>
<evidence type="ECO:0000256" key="9">
    <source>
        <dbReference type="ARBA" id="ARBA00023237"/>
    </source>
</evidence>
<keyword evidence="4 10" id="KW-0812">Transmembrane</keyword>
<evidence type="ECO:0000313" key="15">
    <source>
        <dbReference type="EMBL" id="MCC9070641.1"/>
    </source>
</evidence>
<evidence type="ECO:0000259" key="14">
    <source>
        <dbReference type="Pfam" id="PF07715"/>
    </source>
</evidence>
<comment type="similarity">
    <text evidence="10 11">Belongs to the TonB-dependent receptor family.</text>
</comment>
<evidence type="ECO:0000256" key="3">
    <source>
        <dbReference type="ARBA" id="ARBA00022452"/>
    </source>
</evidence>
<feature type="domain" description="TonB-dependent receptor-like beta-barrel" evidence="13">
    <location>
        <begin position="475"/>
        <end position="772"/>
    </location>
</feature>
<comment type="subcellular location">
    <subcellularLocation>
        <location evidence="1 10">Cell outer membrane</location>
        <topology evidence="1 10">Multi-pass membrane protein</topology>
    </subcellularLocation>
</comment>
<evidence type="ECO:0000256" key="4">
    <source>
        <dbReference type="ARBA" id="ARBA00022692"/>
    </source>
</evidence>
<evidence type="ECO:0000256" key="5">
    <source>
        <dbReference type="ARBA" id="ARBA00022729"/>
    </source>
</evidence>
<keyword evidence="8 15" id="KW-0675">Receptor</keyword>
<evidence type="ECO:0000256" key="12">
    <source>
        <dbReference type="SAM" id="SignalP"/>
    </source>
</evidence>
<dbReference type="SUPFAM" id="SSF49464">
    <property type="entry name" value="Carboxypeptidase regulatory domain-like"/>
    <property type="match status" value="1"/>
</dbReference>
<feature type="domain" description="TonB-dependent receptor plug" evidence="14">
    <location>
        <begin position="128"/>
        <end position="231"/>
    </location>
</feature>
<feature type="chain" id="PRO_5045404510" evidence="12">
    <location>
        <begin position="28"/>
        <end position="810"/>
    </location>
</feature>
<proteinExistence type="inferred from homology"/>
<dbReference type="Gene3D" id="2.40.170.20">
    <property type="entry name" value="TonB-dependent receptor, beta-barrel domain"/>
    <property type="match status" value="1"/>
</dbReference>
<evidence type="ECO:0000256" key="8">
    <source>
        <dbReference type="ARBA" id="ARBA00023170"/>
    </source>
</evidence>
<keyword evidence="16" id="KW-1185">Reference proteome</keyword>
<sequence>MNQNKSNRLRNLYLLLFCVALFTEVTAQTVSISGKIFSNTHKPLEGATVTIHPSSQTIITNKEGYFYFPQQSKTATKLTVRYSGYTPFEIELSLDKTINVLADITLKQEVKELQEVIIKDTYEIRQKKEKSLNVDIVSSSFIQRNLGGSLMQSLQRLPGIKTISIGSGGSKPLIRGLSFNQVIVVENGLKHEGQQWGADHGLEIDQYAVNRVEITKGPSSFIYGSDAIGGAINIKPLPFPAKHVLGGSATLTGKTNNEQYGSSINLFGRNDNWFFDTRITSMDYGDYRVPTDVVHVYNYAVPLYKNHLRNTAGRELDLHASTGYISSKFKSVLYLSNVYNKTGFFANAHGLEPRNVDLELHDKSSRDIQMPYQEVNHTKISNTTSFQLGQHQLETQLGFQRNFRREWSHYVNHGFMPPIYPTDMYAPQDLERQYDKEVFSVALKDEFSLGDHQLTVGVNTELQQNKIGGWSFLIPAFTQVNMGAFAYDKLQLNEKWLLHAAVRMDRGRIEMEQYIDWFESETTSNGQPNFEYLKRSEELTRTFNSFTWSAGVNYNLEKFSLKANAGTSFRMPIAKELASNGVNYHYFRFEKGDPNLNAEQSYQLDLGLEWQDTKWSIQLSPFFNYFPNYIYLNPTSKHDIYYGAGNQVFEYSQSKVMRYGGELQTRYQILHNLSTEVLVEYLYSEQLSGSKKGYTLPFSPPASVLFGLTYSPEIKSLRDTYFSLDYRFTAKQNLIVPPERKTASSQVFNLALGTKVKSGQQDLDISLQVQNLFNTKYLNHTSFYRLIELPEASRNIILSLKIPFLILKQK</sequence>
<dbReference type="Gene3D" id="2.60.40.1120">
    <property type="entry name" value="Carboxypeptidase-like, regulatory domain"/>
    <property type="match status" value="1"/>
</dbReference>
<dbReference type="InterPro" id="IPR039426">
    <property type="entry name" value="TonB-dep_rcpt-like"/>
</dbReference>
<dbReference type="InterPro" id="IPR012910">
    <property type="entry name" value="Plug_dom"/>
</dbReference>
<reference evidence="15" key="1">
    <citation type="submission" date="2021-11" db="EMBL/GenBank/DDBJ databases">
        <title>Description of novel Flavobacterium species.</title>
        <authorList>
            <person name="Saticioglu I.B."/>
            <person name="Ay H."/>
            <person name="Altun S."/>
            <person name="Duman M."/>
        </authorList>
    </citation>
    <scope>NUCLEOTIDE SEQUENCE</scope>
    <source>
        <strain evidence="15">F-65</strain>
    </source>
</reference>
<evidence type="ECO:0000256" key="11">
    <source>
        <dbReference type="RuleBase" id="RU003357"/>
    </source>
</evidence>
<evidence type="ECO:0000256" key="10">
    <source>
        <dbReference type="PROSITE-ProRule" id="PRU01360"/>
    </source>
</evidence>
<evidence type="ECO:0000256" key="7">
    <source>
        <dbReference type="ARBA" id="ARBA00023136"/>
    </source>
</evidence>
<dbReference type="InterPro" id="IPR037066">
    <property type="entry name" value="Plug_dom_sf"/>
</dbReference>
<evidence type="ECO:0000313" key="16">
    <source>
        <dbReference type="Proteomes" id="UP001430919"/>
    </source>
</evidence>
<comment type="caution">
    <text evidence="15">The sequence shown here is derived from an EMBL/GenBank/DDBJ whole genome shotgun (WGS) entry which is preliminary data.</text>
</comment>
<evidence type="ECO:0000259" key="13">
    <source>
        <dbReference type="Pfam" id="PF00593"/>
    </source>
</evidence>
<keyword evidence="6 11" id="KW-0798">TonB box</keyword>
<keyword evidence="2 10" id="KW-0813">Transport</keyword>
<protein>
    <submittedName>
        <fullName evidence="15">TonB-dependent receptor</fullName>
    </submittedName>
</protein>
<keyword evidence="7 10" id="KW-0472">Membrane</keyword>
<dbReference type="Pfam" id="PF07715">
    <property type="entry name" value="Plug"/>
    <property type="match status" value="1"/>
</dbReference>
<dbReference type="PROSITE" id="PS52016">
    <property type="entry name" value="TONB_DEPENDENT_REC_3"/>
    <property type="match status" value="1"/>
</dbReference>
<evidence type="ECO:0000256" key="2">
    <source>
        <dbReference type="ARBA" id="ARBA00022448"/>
    </source>
</evidence>
<dbReference type="EMBL" id="JAJJMO010000001">
    <property type="protein sequence ID" value="MCC9070641.1"/>
    <property type="molecule type" value="Genomic_DNA"/>
</dbReference>
<gene>
    <name evidence="15" type="ORF">LNQ49_03380</name>
</gene>
<dbReference type="SUPFAM" id="SSF56935">
    <property type="entry name" value="Porins"/>
    <property type="match status" value="1"/>
</dbReference>
<accession>A0ABS8MPD9</accession>
<dbReference type="Pfam" id="PF00593">
    <property type="entry name" value="TonB_dep_Rec_b-barrel"/>
    <property type="match status" value="1"/>
</dbReference>
<dbReference type="InterPro" id="IPR000531">
    <property type="entry name" value="Beta-barrel_TonB"/>
</dbReference>
<dbReference type="PANTHER" id="PTHR30069">
    <property type="entry name" value="TONB-DEPENDENT OUTER MEMBRANE RECEPTOR"/>
    <property type="match status" value="1"/>
</dbReference>